<dbReference type="RefSeq" id="WP_330131843.1">
    <property type="nucleotide sequence ID" value="NZ_JAUTXY010000001.1"/>
</dbReference>
<reference evidence="2 3" key="1">
    <citation type="submission" date="2023-07" db="EMBL/GenBank/DDBJ databases">
        <authorList>
            <person name="Girao M."/>
            <person name="Carvalho M.F."/>
        </authorList>
    </citation>
    <scope>NUCLEOTIDE SEQUENCE [LARGE SCALE GENOMIC DNA]</scope>
    <source>
        <strain evidence="2 3">YIM65754</strain>
    </source>
</reference>
<keyword evidence="3" id="KW-1185">Reference proteome</keyword>
<dbReference type="Proteomes" id="UP001336020">
    <property type="component" value="Unassembled WGS sequence"/>
</dbReference>
<comment type="caution">
    <text evidence="2">The sequence shown here is derived from an EMBL/GenBank/DDBJ whole genome shotgun (WGS) entry which is preliminary data.</text>
</comment>
<protein>
    <submittedName>
        <fullName evidence="2">Uncharacterized protein</fullName>
    </submittedName>
</protein>
<evidence type="ECO:0000256" key="1">
    <source>
        <dbReference type="SAM" id="MobiDB-lite"/>
    </source>
</evidence>
<dbReference type="EMBL" id="JAUTXY010000001">
    <property type="protein sequence ID" value="MEE2056598.1"/>
    <property type="molecule type" value="Genomic_DNA"/>
</dbReference>
<accession>A0ABU7L511</accession>
<gene>
    <name evidence="2" type="ORF">Q7514_03525</name>
</gene>
<proteinExistence type="predicted"/>
<name>A0ABU7L511_9NOCA</name>
<evidence type="ECO:0000313" key="3">
    <source>
        <dbReference type="Proteomes" id="UP001336020"/>
    </source>
</evidence>
<feature type="compositionally biased region" description="Basic and acidic residues" evidence="1">
    <location>
        <begin position="1"/>
        <end position="13"/>
    </location>
</feature>
<sequence>MADNNDRERAARRERNRRHYHSAAHAERVLKVLVTAANVADDRHVLAALERAEAYVKDNR</sequence>
<organism evidence="2 3">
    <name type="scientific">Rhodococcus artemisiae</name>
    <dbReference type="NCBI Taxonomy" id="714159"/>
    <lineage>
        <taxon>Bacteria</taxon>
        <taxon>Bacillati</taxon>
        <taxon>Actinomycetota</taxon>
        <taxon>Actinomycetes</taxon>
        <taxon>Mycobacteriales</taxon>
        <taxon>Nocardiaceae</taxon>
        <taxon>Rhodococcus</taxon>
    </lineage>
</organism>
<feature type="region of interest" description="Disordered" evidence="1">
    <location>
        <begin position="1"/>
        <end position="23"/>
    </location>
</feature>
<evidence type="ECO:0000313" key="2">
    <source>
        <dbReference type="EMBL" id="MEE2056598.1"/>
    </source>
</evidence>